<gene>
    <name evidence="1" type="ORF">METZ01_LOCUS464134</name>
</gene>
<sequence>MHDISILSDLFLRSKRQAVVNNISILRELVTHEVLSAVIKKVPVHILANRQCIFPRYSICS</sequence>
<accession>A0A383AUT0</accession>
<protein>
    <submittedName>
        <fullName evidence="1">Uncharacterized protein</fullName>
    </submittedName>
</protein>
<dbReference type="EMBL" id="UINC01194942">
    <property type="protein sequence ID" value="SVE11280.1"/>
    <property type="molecule type" value="Genomic_DNA"/>
</dbReference>
<dbReference type="AlphaFoldDB" id="A0A383AUT0"/>
<feature type="non-terminal residue" evidence="1">
    <location>
        <position position="61"/>
    </location>
</feature>
<name>A0A383AUT0_9ZZZZ</name>
<organism evidence="1">
    <name type="scientific">marine metagenome</name>
    <dbReference type="NCBI Taxonomy" id="408172"/>
    <lineage>
        <taxon>unclassified sequences</taxon>
        <taxon>metagenomes</taxon>
        <taxon>ecological metagenomes</taxon>
    </lineage>
</organism>
<reference evidence="1" key="1">
    <citation type="submission" date="2018-05" db="EMBL/GenBank/DDBJ databases">
        <authorList>
            <person name="Lanie J.A."/>
            <person name="Ng W.-L."/>
            <person name="Kazmierczak K.M."/>
            <person name="Andrzejewski T.M."/>
            <person name="Davidsen T.M."/>
            <person name="Wayne K.J."/>
            <person name="Tettelin H."/>
            <person name="Glass J.I."/>
            <person name="Rusch D."/>
            <person name="Podicherti R."/>
            <person name="Tsui H.-C.T."/>
            <person name="Winkler M.E."/>
        </authorList>
    </citation>
    <scope>NUCLEOTIDE SEQUENCE</scope>
</reference>
<proteinExistence type="predicted"/>
<evidence type="ECO:0000313" key="1">
    <source>
        <dbReference type="EMBL" id="SVE11280.1"/>
    </source>
</evidence>